<protein>
    <submittedName>
        <fullName evidence="2">Uncharacterized protein</fullName>
    </submittedName>
</protein>
<evidence type="ECO:0000256" key="1">
    <source>
        <dbReference type="SAM" id="Phobius"/>
    </source>
</evidence>
<dbReference type="AlphaFoldDB" id="A0AAV1FLD6"/>
<sequence length="126" mass="14354">MKRTARGRRRRGRGFVCEWTERSKKKRSSPRASCLCGYISPESVRPLRDYILICVCVCVCDLCVCFYTACVLFSFLFVCLFVCFLFTVPSARLAILRGTVTSSLSRRVCSSLPPSQLRFTLNSSVW</sequence>
<name>A0AAV1FLD6_XYRNO</name>
<reference evidence="2" key="1">
    <citation type="submission" date="2023-08" db="EMBL/GenBank/DDBJ databases">
        <authorList>
            <person name="Alioto T."/>
            <person name="Alioto T."/>
            <person name="Gomez Garrido J."/>
        </authorList>
    </citation>
    <scope>NUCLEOTIDE SEQUENCE</scope>
</reference>
<dbReference type="EMBL" id="OY660871">
    <property type="protein sequence ID" value="CAJ1061419.1"/>
    <property type="molecule type" value="Genomic_DNA"/>
</dbReference>
<proteinExistence type="predicted"/>
<accession>A0AAV1FLD6</accession>
<feature type="transmembrane region" description="Helical" evidence="1">
    <location>
        <begin position="75"/>
        <end position="96"/>
    </location>
</feature>
<keyword evidence="1" id="KW-1133">Transmembrane helix</keyword>
<evidence type="ECO:0000313" key="3">
    <source>
        <dbReference type="Proteomes" id="UP001178508"/>
    </source>
</evidence>
<keyword evidence="1" id="KW-0812">Transmembrane</keyword>
<keyword evidence="1" id="KW-0472">Membrane</keyword>
<organism evidence="2 3">
    <name type="scientific">Xyrichtys novacula</name>
    <name type="common">Pearly razorfish</name>
    <name type="synonym">Hemipteronotus novacula</name>
    <dbReference type="NCBI Taxonomy" id="13765"/>
    <lineage>
        <taxon>Eukaryota</taxon>
        <taxon>Metazoa</taxon>
        <taxon>Chordata</taxon>
        <taxon>Craniata</taxon>
        <taxon>Vertebrata</taxon>
        <taxon>Euteleostomi</taxon>
        <taxon>Actinopterygii</taxon>
        <taxon>Neopterygii</taxon>
        <taxon>Teleostei</taxon>
        <taxon>Neoteleostei</taxon>
        <taxon>Acanthomorphata</taxon>
        <taxon>Eupercaria</taxon>
        <taxon>Labriformes</taxon>
        <taxon>Labridae</taxon>
        <taxon>Xyrichtys</taxon>
    </lineage>
</organism>
<keyword evidence="3" id="KW-1185">Reference proteome</keyword>
<evidence type="ECO:0000313" key="2">
    <source>
        <dbReference type="EMBL" id="CAJ1061419.1"/>
    </source>
</evidence>
<gene>
    <name evidence="2" type="ORF">XNOV1_A028015</name>
</gene>
<dbReference type="Proteomes" id="UP001178508">
    <property type="component" value="Chromosome 8"/>
</dbReference>